<organism evidence="7">
    <name type="scientific">viral metagenome</name>
    <dbReference type="NCBI Taxonomy" id="1070528"/>
    <lineage>
        <taxon>unclassified sequences</taxon>
        <taxon>metagenomes</taxon>
        <taxon>organismal metagenomes</taxon>
    </lineage>
</organism>
<proteinExistence type="predicted"/>
<keyword evidence="4" id="KW-0067">ATP-binding</keyword>
<protein>
    <recommendedName>
        <fullName evidence="6">Protein kinase domain-containing protein</fullName>
    </recommendedName>
</protein>
<evidence type="ECO:0000256" key="5">
    <source>
        <dbReference type="SAM" id="MobiDB-lite"/>
    </source>
</evidence>
<evidence type="ECO:0000259" key="6">
    <source>
        <dbReference type="PROSITE" id="PS50011"/>
    </source>
</evidence>
<feature type="compositionally biased region" description="Low complexity" evidence="5">
    <location>
        <begin position="418"/>
        <end position="431"/>
    </location>
</feature>
<feature type="domain" description="Protein kinase" evidence="6">
    <location>
        <begin position="28"/>
        <end position="321"/>
    </location>
</feature>
<dbReference type="InterPro" id="IPR011009">
    <property type="entry name" value="Kinase-like_dom_sf"/>
</dbReference>
<dbReference type="SUPFAM" id="SSF56112">
    <property type="entry name" value="Protein kinase-like (PK-like)"/>
    <property type="match status" value="1"/>
</dbReference>
<feature type="compositionally biased region" description="Polar residues" evidence="5">
    <location>
        <begin position="432"/>
        <end position="450"/>
    </location>
</feature>
<dbReference type="InterPro" id="IPR000719">
    <property type="entry name" value="Prot_kinase_dom"/>
</dbReference>
<dbReference type="AlphaFoldDB" id="A0A6C0CAX8"/>
<dbReference type="SMART" id="SM00220">
    <property type="entry name" value="S_TKc"/>
    <property type="match status" value="1"/>
</dbReference>
<dbReference type="GO" id="GO:0005524">
    <property type="term" value="F:ATP binding"/>
    <property type="evidence" value="ECO:0007669"/>
    <property type="project" value="UniProtKB-KW"/>
</dbReference>
<evidence type="ECO:0000256" key="4">
    <source>
        <dbReference type="ARBA" id="ARBA00022840"/>
    </source>
</evidence>
<evidence type="ECO:0000256" key="1">
    <source>
        <dbReference type="ARBA" id="ARBA00022679"/>
    </source>
</evidence>
<evidence type="ECO:0000256" key="3">
    <source>
        <dbReference type="ARBA" id="ARBA00022777"/>
    </source>
</evidence>
<dbReference type="PROSITE" id="PS50011">
    <property type="entry name" value="PROTEIN_KINASE_DOM"/>
    <property type="match status" value="1"/>
</dbReference>
<keyword evidence="2" id="KW-0547">Nucleotide-binding</keyword>
<dbReference type="GO" id="GO:0005829">
    <property type="term" value="C:cytosol"/>
    <property type="evidence" value="ECO:0007669"/>
    <property type="project" value="TreeGrafter"/>
</dbReference>
<dbReference type="GO" id="GO:0000045">
    <property type="term" value="P:autophagosome assembly"/>
    <property type="evidence" value="ECO:0007669"/>
    <property type="project" value="TreeGrafter"/>
</dbReference>
<dbReference type="Pfam" id="PF00069">
    <property type="entry name" value="Pkinase"/>
    <property type="match status" value="1"/>
</dbReference>
<dbReference type="PANTHER" id="PTHR24348">
    <property type="entry name" value="SERINE/THREONINE-PROTEIN KINASE UNC-51-RELATED"/>
    <property type="match status" value="1"/>
</dbReference>
<dbReference type="Gene3D" id="1.10.510.10">
    <property type="entry name" value="Transferase(Phosphotransferase) domain 1"/>
    <property type="match status" value="1"/>
</dbReference>
<dbReference type="PROSITE" id="PS00107">
    <property type="entry name" value="PROTEIN_KINASE_ATP"/>
    <property type="match status" value="1"/>
</dbReference>
<dbReference type="PROSITE" id="PS00108">
    <property type="entry name" value="PROTEIN_KINASE_ST"/>
    <property type="match status" value="1"/>
</dbReference>
<accession>A0A6C0CAX8</accession>
<sequence length="528" mass="60828">MKELITYYQRKGILYTIIREMNIDNKYIMETVQIGKGSFSDVFKGSIISTGEVVAIKRVSLKNLEKTGEQKTTEEELTIEINIMRSLNHPYIVKYYDVIKTTDYWYIVMEYCDNGTLADVINYNKQNLQTEREATTVYYMAQLKDAIQYIKSKGIMHRDIKPMNVLLSKPNKMALSDTDMGLLFMIDSDKNKEAWDKSQQLVVKVADFGLARYYKEDDQILANTICGSPLYMAPETLVNEKYNSRIDLWAYGVILYEMLFGVYPLSAKNMPQLKMQLKQKKIDFHLDQKFTPECFDLLTKLLEKNHESRINWDNFFKHQWFTLWNNPMPKSIVVTQPKRTGTVPRTCSRSITTSRTNIPRTHSGEYMRQKLIQPQGTSIGSSNSSSSDTLSKRDSCQIPKKTNNLSKINPLYQRSDSRSSSYSPGHSVSPPNSVGSPYNQFRYSRQTSSSREIDLLHSEQNSPTNCVLFNSKAQIIDDYMNDAREAADNSQRYIEYSKKIHTESNPIVIPKPKTYAQTAMSYISGFLG</sequence>
<dbReference type="InterPro" id="IPR008271">
    <property type="entry name" value="Ser/Thr_kinase_AS"/>
</dbReference>
<evidence type="ECO:0000256" key="2">
    <source>
        <dbReference type="ARBA" id="ARBA00022741"/>
    </source>
</evidence>
<name>A0A6C0CAX8_9ZZZZ</name>
<dbReference type="GO" id="GO:0005776">
    <property type="term" value="C:autophagosome"/>
    <property type="evidence" value="ECO:0007669"/>
    <property type="project" value="TreeGrafter"/>
</dbReference>
<dbReference type="EMBL" id="MN739367">
    <property type="protein sequence ID" value="QHT01262.1"/>
    <property type="molecule type" value="Genomic_DNA"/>
</dbReference>
<evidence type="ECO:0000313" key="7">
    <source>
        <dbReference type="EMBL" id="QHT01262.1"/>
    </source>
</evidence>
<dbReference type="GO" id="GO:0000407">
    <property type="term" value="C:phagophore assembly site"/>
    <property type="evidence" value="ECO:0007669"/>
    <property type="project" value="TreeGrafter"/>
</dbReference>
<dbReference type="PANTHER" id="PTHR24348:SF22">
    <property type="entry name" value="NON-SPECIFIC SERINE_THREONINE PROTEIN KINASE"/>
    <property type="match status" value="1"/>
</dbReference>
<dbReference type="InterPro" id="IPR045269">
    <property type="entry name" value="Atg1-like"/>
</dbReference>
<dbReference type="GO" id="GO:0004674">
    <property type="term" value="F:protein serine/threonine kinase activity"/>
    <property type="evidence" value="ECO:0007669"/>
    <property type="project" value="InterPro"/>
</dbReference>
<feature type="compositionally biased region" description="Low complexity" evidence="5">
    <location>
        <begin position="378"/>
        <end position="389"/>
    </location>
</feature>
<reference evidence="7" key="1">
    <citation type="journal article" date="2020" name="Nature">
        <title>Giant virus diversity and host interactions through global metagenomics.</title>
        <authorList>
            <person name="Schulz F."/>
            <person name="Roux S."/>
            <person name="Paez-Espino D."/>
            <person name="Jungbluth S."/>
            <person name="Walsh D.A."/>
            <person name="Denef V.J."/>
            <person name="McMahon K.D."/>
            <person name="Konstantinidis K.T."/>
            <person name="Eloe-Fadrosh E.A."/>
            <person name="Kyrpides N.C."/>
            <person name="Woyke T."/>
        </authorList>
    </citation>
    <scope>NUCLEOTIDE SEQUENCE</scope>
    <source>
        <strain evidence="7">GVMAG-M-3300020192-26</strain>
    </source>
</reference>
<keyword evidence="3" id="KW-0418">Kinase</keyword>
<dbReference type="GO" id="GO:0016020">
    <property type="term" value="C:membrane"/>
    <property type="evidence" value="ECO:0007669"/>
    <property type="project" value="TreeGrafter"/>
</dbReference>
<keyword evidence="1" id="KW-0808">Transferase</keyword>
<dbReference type="InterPro" id="IPR017441">
    <property type="entry name" value="Protein_kinase_ATP_BS"/>
</dbReference>
<feature type="region of interest" description="Disordered" evidence="5">
    <location>
        <begin position="372"/>
        <end position="450"/>
    </location>
</feature>
<dbReference type="GO" id="GO:0010506">
    <property type="term" value="P:regulation of autophagy"/>
    <property type="evidence" value="ECO:0007669"/>
    <property type="project" value="InterPro"/>
</dbReference>